<feature type="transmembrane region" description="Helical" evidence="4">
    <location>
        <begin position="74"/>
        <end position="94"/>
    </location>
</feature>
<dbReference type="GO" id="GO:0000160">
    <property type="term" value="P:phosphorelay signal transduction system"/>
    <property type="evidence" value="ECO:0007669"/>
    <property type="project" value="UniProtKB-KW"/>
</dbReference>
<keyword evidence="1" id="KW-0808">Transferase</keyword>
<evidence type="ECO:0000259" key="5">
    <source>
        <dbReference type="Pfam" id="PF02518"/>
    </source>
</evidence>
<feature type="transmembrane region" description="Helical" evidence="4">
    <location>
        <begin position="159"/>
        <end position="178"/>
    </location>
</feature>
<dbReference type="PANTHER" id="PTHR24421">
    <property type="entry name" value="NITRATE/NITRITE SENSOR PROTEIN NARX-RELATED"/>
    <property type="match status" value="1"/>
</dbReference>
<keyword evidence="4" id="KW-0812">Transmembrane</keyword>
<organism evidence="6 7">
    <name type="scientific">Cryobacterium psychrotolerans</name>
    <dbReference type="NCBI Taxonomy" id="386301"/>
    <lineage>
        <taxon>Bacteria</taxon>
        <taxon>Bacillati</taxon>
        <taxon>Actinomycetota</taxon>
        <taxon>Actinomycetes</taxon>
        <taxon>Micrococcales</taxon>
        <taxon>Microbacteriaceae</taxon>
        <taxon>Cryobacterium</taxon>
    </lineage>
</organism>
<keyword evidence="4" id="KW-0472">Membrane</keyword>
<dbReference type="GO" id="GO:0016301">
    <property type="term" value="F:kinase activity"/>
    <property type="evidence" value="ECO:0007669"/>
    <property type="project" value="UniProtKB-KW"/>
</dbReference>
<dbReference type="Proteomes" id="UP000198701">
    <property type="component" value="Unassembled WGS sequence"/>
</dbReference>
<dbReference type="EMBL" id="FNFU01000029">
    <property type="protein sequence ID" value="SDL10285.1"/>
    <property type="molecule type" value="Genomic_DNA"/>
</dbReference>
<reference evidence="6 7" key="1">
    <citation type="submission" date="2016-10" db="EMBL/GenBank/DDBJ databases">
        <authorList>
            <person name="de Groot N.N."/>
        </authorList>
    </citation>
    <scope>NUCLEOTIDE SEQUENCE [LARGE SCALE GENOMIC DNA]</scope>
    <source>
        <strain evidence="6 7">CGMCC 1.5382</strain>
    </source>
</reference>
<dbReference type="InterPro" id="IPR050482">
    <property type="entry name" value="Sensor_HK_TwoCompSys"/>
</dbReference>
<dbReference type="InterPro" id="IPR036890">
    <property type="entry name" value="HATPase_C_sf"/>
</dbReference>
<keyword evidence="7" id="KW-1185">Reference proteome</keyword>
<dbReference type="InterPro" id="IPR003594">
    <property type="entry name" value="HATPase_dom"/>
</dbReference>
<dbReference type="Gene3D" id="3.30.565.10">
    <property type="entry name" value="Histidine kinase-like ATPase, C-terminal domain"/>
    <property type="match status" value="1"/>
</dbReference>
<feature type="transmembrane region" description="Helical" evidence="4">
    <location>
        <begin position="49"/>
        <end position="67"/>
    </location>
</feature>
<dbReference type="CDD" id="cd16917">
    <property type="entry name" value="HATPase_UhpB-NarQ-NarX-like"/>
    <property type="match status" value="1"/>
</dbReference>
<evidence type="ECO:0000313" key="7">
    <source>
        <dbReference type="Proteomes" id="UP000198701"/>
    </source>
</evidence>
<evidence type="ECO:0000256" key="2">
    <source>
        <dbReference type="ARBA" id="ARBA00022777"/>
    </source>
</evidence>
<keyword evidence="3" id="KW-0902">Two-component regulatory system</keyword>
<feature type="transmembrane region" description="Helical" evidence="4">
    <location>
        <begin position="21"/>
        <end position="43"/>
    </location>
</feature>
<feature type="domain" description="Histidine kinase/HSP90-like ATPase" evidence="5">
    <location>
        <begin position="306"/>
        <end position="396"/>
    </location>
</feature>
<keyword evidence="2 6" id="KW-0418">Kinase</keyword>
<protein>
    <submittedName>
        <fullName evidence="6">Signal transduction histidine kinase</fullName>
    </submittedName>
</protein>
<evidence type="ECO:0000256" key="1">
    <source>
        <dbReference type="ARBA" id="ARBA00022679"/>
    </source>
</evidence>
<accession>A0A1G9HBS0</accession>
<evidence type="ECO:0000256" key="3">
    <source>
        <dbReference type="ARBA" id="ARBA00023012"/>
    </source>
</evidence>
<dbReference type="RefSeq" id="WP_135109230.1">
    <property type="nucleotide sequence ID" value="NZ_FNFU01000029.1"/>
</dbReference>
<proteinExistence type="predicted"/>
<evidence type="ECO:0000313" key="6">
    <source>
        <dbReference type="EMBL" id="SDL10285.1"/>
    </source>
</evidence>
<evidence type="ECO:0000256" key="4">
    <source>
        <dbReference type="SAM" id="Phobius"/>
    </source>
</evidence>
<dbReference type="STRING" id="386301.SAMN05216282_1297"/>
<dbReference type="PANTHER" id="PTHR24421:SF61">
    <property type="entry name" value="OXYGEN SENSOR HISTIDINE KINASE NREB"/>
    <property type="match status" value="1"/>
</dbReference>
<dbReference type="OrthoDB" id="3534856at2"/>
<sequence>MSLGLPGHLVQSTLSRALARASHWFGLVCLAGALVSVVMLSLANETPRLWLTVLAVLAMGGVLVLLARRRTVPITIAYLLLGTGGVYLYSVTLLDMPGVFPASNMFLVSLPKMAMIMVGGAGSSAFVGVIWSTLGFLLAEATVLLAVVHTQVPYRPDVFTVSTYLVLVGVMLLDGFAFRAGRTAQPAIHRAVRDDQARLLRNDFSHRAIARMHDTTVEQLDALSRAQPGTLRSGMRAGIRDTLRTLNDSTWLEDVDAQSTDRPTGDDAWLASEVYRAIDRCRDRGLVIAVTGDRVALARLDPAADRELGLAVRQCLVNVIQHAGIVAAEVIIDADDDSVSVMVQDAGRGFTESESGPDRLGLRQAVRHRIEQLGGSVAVFSRPGAGTSVLLSVPAAPAPAERDEQVAP</sequence>
<dbReference type="AlphaFoldDB" id="A0A1G9HBS0"/>
<name>A0A1G9HBS0_9MICO</name>
<feature type="transmembrane region" description="Helical" evidence="4">
    <location>
        <begin position="114"/>
        <end position="147"/>
    </location>
</feature>
<gene>
    <name evidence="6" type="ORF">SAMN05216282_1297</name>
</gene>
<dbReference type="SUPFAM" id="SSF55874">
    <property type="entry name" value="ATPase domain of HSP90 chaperone/DNA topoisomerase II/histidine kinase"/>
    <property type="match status" value="1"/>
</dbReference>
<keyword evidence="4" id="KW-1133">Transmembrane helix</keyword>
<dbReference type="Pfam" id="PF02518">
    <property type="entry name" value="HATPase_c"/>
    <property type="match status" value="1"/>
</dbReference>